<evidence type="ECO:0000313" key="2">
    <source>
        <dbReference type="EMBL" id="MFB9686331.1"/>
    </source>
</evidence>
<keyword evidence="3" id="KW-1185">Reference proteome</keyword>
<feature type="compositionally biased region" description="Basic and acidic residues" evidence="1">
    <location>
        <begin position="68"/>
        <end position="78"/>
    </location>
</feature>
<evidence type="ECO:0000256" key="1">
    <source>
        <dbReference type="SAM" id="MobiDB-lite"/>
    </source>
</evidence>
<evidence type="ECO:0000313" key="3">
    <source>
        <dbReference type="Proteomes" id="UP001589535"/>
    </source>
</evidence>
<feature type="region of interest" description="Disordered" evidence="1">
    <location>
        <begin position="1"/>
        <end position="25"/>
    </location>
</feature>
<feature type="compositionally biased region" description="Basic residues" evidence="1">
    <location>
        <begin position="1"/>
        <end position="14"/>
    </location>
</feature>
<accession>A0ABV5U4L4</accession>
<gene>
    <name evidence="2" type="ORF">ACFFTO_19205</name>
</gene>
<feature type="region of interest" description="Disordered" evidence="1">
    <location>
        <begin position="58"/>
        <end position="78"/>
    </location>
</feature>
<dbReference type="EMBL" id="JBHMBK010000013">
    <property type="protein sequence ID" value="MFB9686331.1"/>
    <property type="molecule type" value="Genomic_DNA"/>
</dbReference>
<protein>
    <submittedName>
        <fullName evidence="2">Uncharacterized protein</fullName>
    </submittedName>
</protein>
<sequence length="141" mass="16171">MPRRRPGSLRRRRRLDVAGPPPAKIPYLSRREQRQLAFAEADAGLVPGTVAGALRRWQNRTRPPSRLSQRDCPRPACEPRQDRLELAQVLSALPRRERALIGAELAKADRRYLAQTLPDPFGTSPWWFTCRIIDQNGWGRL</sequence>
<proteinExistence type="predicted"/>
<dbReference type="RefSeq" id="WP_378195335.1">
    <property type="nucleotide sequence ID" value="NZ_JBHMBK010000013.1"/>
</dbReference>
<dbReference type="Proteomes" id="UP001589535">
    <property type="component" value="Unassembled WGS sequence"/>
</dbReference>
<comment type="caution">
    <text evidence="2">The sequence shown here is derived from an EMBL/GenBank/DDBJ whole genome shotgun (WGS) entry which is preliminary data.</text>
</comment>
<name>A0ABV5U4L4_9PSEU</name>
<reference evidence="2 3" key="1">
    <citation type="submission" date="2024-09" db="EMBL/GenBank/DDBJ databases">
        <authorList>
            <person name="Sun Q."/>
            <person name="Mori K."/>
        </authorList>
    </citation>
    <scope>NUCLEOTIDE SEQUENCE [LARGE SCALE GENOMIC DNA]</scope>
    <source>
        <strain evidence="2 3">JCM 13852</strain>
    </source>
</reference>
<organism evidence="2 3">
    <name type="scientific">Amycolatopsis plumensis</name>
    <dbReference type="NCBI Taxonomy" id="236508"/>
    <lineage>
        <taxon>Bacteria</taxon>
        <taxon>Bacillati</taxon>
        <taxon>Actinomycetota</taxon>
        <taxon>Actinomycetes</taxon>
        <taxon>Pseudonocardiales</taxon>
        <taxon>Pseudonocardiaceae</taxon>
        <taxon>Amycolatopsis</taxon>
    </lineage>
</organism>